<proteinExistence type="predicted"/>
<evidence type="ECO:0000313" key="2">
    <source>
        <dbReference type="EMBL" id="CAE7940932.1"/>
    </source>
</evidence>
<feature type="chain" id="PRO_5032823068" evidence="1">
    <location>
        <begin position="18"/>
        <end position="112"/>
    </location>
</feature>
<keyword evidence="3" id="KW-1185">Reference proteome</keyword>
<accession>A0A813CCT0</accession>
<feature type="signal peptide" evidence="1">
    <location>
        <begin position="1"/>
        <end position="17"/>
    </location>
</feature>
<dbReference type="Proteomes" id="UP000601435">
    <property type="component" value="Unassembled WGS sequence"/>
</dbReference>
<name>A0A813CCT0_9DINO</name>
<gene>
    <name evidence="2" type="ORF">SNEC2469_LOCUS34087</name>
</gene>
<dbReference type="EMBL" id="CAJNJA010092681">
    <property type="protein sequence ID" value="CAE7940932.1"/>
    <property type="molecule type" value="Genomic_DNA"/>
</dbReference>
<feature type="non-terminal residue" evidence="2">
    <location>
        <position position="1"/>
    </location>
</feature>
<evidence type="ECO:0000256" key="1">
    <source>
        <dbReference type="SAM" id="SignalP"/>
    </source>
</evidence>
<reference evidence="2" key="1">
    <citation type="submission" date="2021-02" db="EMBL/GenBank/DDBJ databases">
        <authorList>
            <person name="Dougan E. K."/>
            <person name="Rhodes N."/>
            <person name="Thang M."/>
            <person name="Chan C."/>
        </authorList>
    </citation>
    <scope>NUCLEOTIDE SEQUENCE</scope>
</reference>
<sequence>MLLIAWLVPGLTCPSQSQVDSSRVPACPGPSLAEVASFVSWAALGLLSWLGHHVEQPRFAALASGGEEPVAYSTLLASFPTPDGQVPKAVLAAIQGKVAIDLTTDAAVARIR</sequence>
<dbReference type="AlphaFoldDB" id="A0A813CCT0"/>
<protein>
    <submittedName>
        <fullName evidence="2">Uncharacterized protein</fullName>
    </submittedName>
</protein>
<keyword evidence="1" id="KW-0732">Signal</keyword>
<organism evidence="2 3">
    <name type="scientific">Symbiodinium necroappetens</name>
    <dbReference type="NCBI Taxonomy" id="1628268"/>
    <lineage>
        <taxon>Eukaryota</taxon>
        <taxon>Sar</taxon>
        <taxon>Alveolata</taxon>
        <taxon>Dinophyceae</taxon>
        <taxon>Suessiales</taxon>
        <taxon>Symbiodiniaceae</taxon>
        <taxon>Symbiodinium</taxon>
    </lineage>
</organism>
<evidence type="ECO:0000313" key="3">
    <source>
        <dbReference type="Proteomes" id="UP000601435"/>
    </source>
</evidence>
<comment type="caution">
    <text evidence="2">The sequence shown here is derived from an EMBL/GenBank/DDBJ whole genome shotgun (WGS) entry which is preliminary data.</text>
</comment>